<keyword evidence="3" id="KW-1185">Reference proteome</keyword>
<keyword evidence="1" id="KW-0732">Signal</keyword>
<evidence type="ECO:0000313" key="2">
    <source>
        <dbReference type="EMBL" id="KAG2194591.1"/>
    </source>
</evidence>
<dbReference type="Proteomes" id="UP000650833">
    <property type="component" value="Unassembled WGS sequence"/>
</dbReference>
<feature type="chain" id="PRO_5034726245" evidence="1">
    <location>
        <begin position="18"/>
        <end position="137"/>
    </location>
</feature>
<sequence length="137" mass="15104">MLYWILSLLLLLISVNGFVPLRKHHYHIQTPMNETEVLPTSSSIKHLYKAEGGCGEASLSCMAFGYKSSIPIRCGILQNVPLCERIDPVSKNMKCDVFCDTDGGGRLCERAFPSCCLGSVNGCTSSKPKNIKLYSKQ</sequence>
<feature type="signal peptide" evidence="1">
    <location>
        <begin position="1"/>
        <end position="17"/>
    </location>
</feature>
<protein>
    <submittedName>
        <fullName evidence="2">Uncharacterized protein</fullName>
    </submittedName>
</protein>
<evidence type="ECO:0000256" key="1">
    <source>
        <dbReference type="SAM" id="SignalP"/>
    </source>
</evidence>
<name>A0A8H7QLB4_9FUNG</name>
<evidence type="ECO:0000313" key="3">
    <source>
        <dbReference type="Proteomes" id="UP000650833"/>
    </source>
</evidence>
<accession>A0A8H7QLB4</accession>
<organism evidence="2 3">
    <name type="scientific">Mucor plumbeus</name>
    <dbReference type="NCBI Taxonomy" id="97098"/>
    <lineage>
        <taxon>Eukaryota</taxon>
        <taxon>Fungi</taxon>
        <taxon>Fungi incertae sedis</taxon>
        <taxon>Mucoromycota</taxon>
        <taxon>Mucoromycotina</taxon>
        <taxon>Mucoromycetes</taxon>
        <taxon>Mucorales</taxon>
        <taxon>Mucorineae</taxon>
        <taxon>Mucoraceae</taxon>
        <taxon>Mucor</taxon>
    </lineage>
</organism>
<reference evidence="2" key="1">
    <citation type="submission" date="2020-12" db="EMBL/GenBank/DDBJ databases">
        <title>Metabolic potential, ecology and presence of endohyphal bacteria is reflected in genomic diversity of Mucoromycotina.</title>
        <authorList>
            <person name="Muszewska A."/>
            <person name="Okrasinska A."/>
            <person name="Steczkiewicz K."/>
            <person name="Drgas O."/>
            <person name="Orlowska M."/>
            <person name="Perlinska-Lenart U."/>
            <person name="Aleksandrzak-Piekarczyk T."/>
            <person name="Szatraj K."/>
            <person name="Zielenkiewicz U."/>
            <person name="Pilsyk S."/>
            <person name="Malc E."/>
            <person name="Mieczkowski P."/>
            <person name="Kruszewska J.S."/>
            <person name="Biernat P."/>
            <person name="Pawlowska J."/>
        </authorList>
    </citation>
    <scope>NUCLEOTIDE SEQUENCE</scope>
    <source>
        <strain evidence="2">CBS 226.32</strain>
    </source>
</reference>
<dbReference type="AlphaFoldDB" id="A0A8H7QLB4"/>
<dbReference type="OrthoDB" id="2284147at2759"/>
<dbReference type="EMBL" id="JAEPRC010000578">
    <property type="protein sequence ID" value="KAG2194591.1"/>
    <property type="molecule type" value="Genomic_DNA"/>
</dbReference>
<comment type="caution">
    <text evidence="2">The sequence shown here is derived from an EMBL/GenBank/DDBJ whole genome shotgun (WGS) entry which is preliminary data.</text>
</comment>
<proteinExistence type="predicted"/>
<gene>
    <name evidence="2" type="ORF">INT46_008547</name>
</gene>